<dbReference type="GO" id="GO:0004519">
    <property type="term" value="F:endonuclease activity"/>
    <property type="evidence" value="ECO:0007669"/>
    <property type="project" value="UniProtKB-KW"/>
</dbReference>
<dbReference type="RefSeq" id="WP_085932349.1">
    <property type="nucleotide sequence ID" value="NZ_FUWJ01000001.1"/>
</dbReference>
<dbReference type="STRING" id="225324.SAMN02745126_00633"/>
<feature type="domain" description="DUF559" evidence="1">
    <location>
        <begin position="3"/>
        <end position="106"/>
    </location>
</feature>
<evidence type="ECO:0000313" key="2">
    <source>
        <dbReference type="EMBL" id="SJZ36049.1"/>
    </source>
</evidence>
<reference evidence="3" key="1">
    <citation type="submission" date="2017-02" db="EMBL/GenBank/DDBJ databases">
        <authorList>
            <person name="Varghese N."/>
            <person name="Submissions S."/>
        </authorList>
    </citation>
    <scope>NUCLEOTIDE SEQUENCE [LARGE SCALE GENOMIC DNA]</scope>
    <source>
        <strain evidence="3">ATCC 27094</strain>
    </source>
</reference>
<evidence type="ECO:0000313" key="3">
    <source>
        <dbReference type="Proteomes" id="UP000190092"/>
    </source>
</evidence>
<dbReference type="InterPro" id="IPR011335">
    <property type="entry name" value="Restrct_endonuc-II-like"/>
</dbReference>
<dbReference type="InterPro" id="IPR007569">
    <property type="entry name" value="DUF559"/>
</dbReference>
<dbReference type="Proteomes" id="UP000190092">
    <property type="component" value="Unassembled WGS sequence"/>
</dbReference>
<keyword evidence="2" id="KW-0255">Endonuclease</keyword>
<dbReference type="SUPFAM" id="SSF52980">
    <property type="entry name" value="Restriction endonuclease-like"/>
    <property type="match status" value="1"/>
</dbReference>
<keyword evidence="2" id="KW-0540">Nuclease</keyword>
<dbReference type="PANTHER" id="PTHR38590:SF1">
    <property type="entry name" value="BLL0828 PROTEIN"/>
    <property type="match status" value="1"/>
</dbReference>
<dbReference type="InterPro" id="IPR047216">
    <property type="entry name" value="Endonuclease_DUF559_bact"/>
</dbReference>
<dbReference type="PANTHER" id="PTHR38590">
    <property type="entry name" value="BLL0828 PROTEIN"/>
    <property type="match status" value="1"/>
</dbReference>
<dbReference type="OrthoDB" id="9798754at2"/>
<keyword evidence="3" id="KW-1185">Reference proteome</keyword>
<gene>
    <name evidence="2" type="ORF">SAMN02745126_00633</name>
</gene>
<dbReference type="AlphaFoldDB" id="A0A1T4K116"/>
<proteinExistence type="predicted"/>
<dbReference type="Gene3D" id="3.40.960.10">
    <property type="entry name" value="VSR Endonuclease"/>
    <property type="match status" value="1"/>
</dbReference>
<protein>
    <submittedName>
        <fullName evidence="2">Very-short-patch-repair endonuclease</fullName>
    </submittedName>
</protein>
<keyword evidence="2" id="KW-0378">Hydrolase</keyword>
<sequence length="119" mass="14268">MLHFARHLRSNATEAERILWRHLRKRQLAGFKFRRQHQIKPFICDFVCLEAGVAIELDGSQHADQMRYDEKRDAFLRSNGFRVFRFWNPDVIFRTGSVLETIREALRDAKMDGRFDWSL</sequence>
<dbReference type="CDD" id="cd01038">
    <property type="entry name" value="Endonuclease_DUF559"/>
    <property type="match status" value="1"/>
</dbReference>
<dbReference type="EMBL" id="FUWJ01000001">
    <property type="protein sequence ID" value="SJZ36049.1"/>
    <property type="molecule type" value="Genomic_DNA"/>
</dbReference>
<evidence type="ECO:0000259" key="1">
    <source>
        <dbReference type="Pfam" id="PF04480"/>
    </source>
</evidence>
<dbReference type="Pfam" id="PF04480">
    <property type="entry name" value="DUF559"/>
    <property type="match status" value="1"/>
</dbReference>
<name>A0A1T4K116_9HYPH</name>
<organism evidence="2 3">
    <name type="scientific">Enhydrobacter aerosaccus</name>
    <dbReference type="NCBI Taxonomy" id="225324"/>
    <lineage>
        <taxon>Bacteria</taxon>
        <taxon>Pseudomonadati</taxon>
        <taxon>Pseudomonadota</taxon>
        <taxon>Alphaproteobacteria</taxon>
        <taxon>Hyphomicrobiales</taxon>
        <taxon>Enhydrobacter</taxon>
    </lineage>
</organism>
<accession>A0A1T4K116</accession>